<gene>
    <name evidence="2" type="ORF">TRIP_B250411</name>
</gene>
<organism evidence="2">
    <name type="scientific">Uncultured Desulfatiglans sp</name>
    <dbReference type="NCBI Taxonomy" id="1748965"/>
    <lineage>
        <taxon>Bacteria</taxon>
        <taxon>Pseudomonadati</taxon>
        <taxon>Thermodesulfobacteriota</taxon>
        <taxon>Desulfobacteria</taxon>
        <taxon>Desulfatiglandales</taxon>
        <taxon>Desulfatiglandaceae</taxon>
        <taxon>Desulfatiglans</taxon>
        <taxon>environmental samples</taxon>
    </lineage>
</organism>
<sequence length="127" mass="13229">MPGFDGTGPWGEGPMTGGGRGYCNPAGAGYGYAPGYGAGYGYGRGRGYRAGGGAGWGRGYGRGFGRAGVYGGAYGPAPYGRYAPPYGAPYPMSSQDEVAMLKEQARMVKAELDAITRRMEELEKEES</sequence>
<dbReference type="InterPro" id="IPR035205">
    <property type="entry name" value="DUF5320"/>
</dbReference>
<protein>
    <recommendedName>
        <fullName evidence="3">DUF5320 domain-containing protein</fullName>
    </recommendedName>
</protein>
<name>A0A653A5N9_UNCDX</name>
<dbReference type="AlphaFoldDB" id="A0A653A5N9"/>
<evidence type="ECO:0000313" key="2">
    <source>
        <dbReference type="EMBL" id="VBB43351.1"/>
    </source>
</evidence>
<dbReference type="EMBL" id="UPXX01000018">
    <property type="protein sequence ID" value="VBB43351.1"/>
    <property type="molecule type" value="Genomic_DNA"/>
</dbReference>
<evidence type="ECO:0008006" key="3">
    <source>
        <dbReference type="Google" id="ProtNLM"/>
    </source>
</evidence>
<proteinExistence type="predicted"/>
<evidence type="ECO:0000256" key="1">
    <source>
        <dbReference type="SAM" id="Coils"/>
    </source>
</evidence>
<keyword evidence="1" id="KW-0175">Coiled coil</keyword>
<reference evidence="2" key="1">
    <citation type="submission" date="2018-07" db="EMBL/GenBank/DDBJ databases">
        <authorList>
            <consortium name="Genoscope - CEA"/>
            <person name="William W."/>
        </authorList>
    </citation>
    <scope>NUCLEOTIDE SEQUENCE</scope>
    <source>
        <strain evidence="2">IK1</strain>
    </source>
</reference>
<feature type="coiled-coil region" evidence="1">
    <location>
        <begin position="98"/>
        <end position="125"/>
    </location>
</feature>
<accession>A0A653A5N9</accession>
<dbReference type="Pfam" id="PF17253">
    <property type="entry name" value="DUF5320"/>
    <property type="match status" value="1"/>
</dbReference>